<dbReference type="InterPro" id="IPR050716">
    <property type="entry name" value="MAGUK"/>
</dbReference>
<dbReference type="Gene3D" id="2.30.42.10">
    <property type="match status" value="1"/>
</dbReference>
<dbReference type="Gene3D" id="1.10.287.650">
    <property type="entry name" value="L27 domain"/>
    <property type="match status" value="1"/>
</dbReference>
<dbReference type="Gene3D" id="2.30.30.40">
    <property type="entry name" value="SH3 Domains"/>
    <property type="match status" value="1"/>
</dbReference>
<dbReference type="PROSITE" id="PS50106">
    <property type="entry name" value="PDZ"/>
    <property type="match status" value="1"/>
</dbReference>
<feature type="compositionally biased region" description="Pro residues" evidence="4">
    <location>
        <begin position="50"/>
        <end position="64"/>
    </location>
</feature>
<evidence type="ECO:0000259" key="7">
    <source>
        <dbReference type="PROSITE" id="PS50106"/>
    </source>
</evidence>
<dbReference type="Gene3D" id="3.40.50.300">
    <property type="entry name" value="P-loop containing nucleotide triphosphate hydrolases"/>
    <property type="match status" value="1"/>
</dbReference>
<feature type="compositionally biased region" description="Basic residues" evidence="4">
    <location>
        <begin position="315"/>
        <end position="329"/>
    </location>
</feature>
<dbReference type="InterPro" id="IPR036034">
    <property type="entry name" value="PDZ_sf"/>
</dbReference>
<evidence type="ECO:0000256" key="2">
    <source>
        <dbReference type="ARBA" id="ARBA00022443"/>
    </source>
</evidence>
<feature type="compositionally biased region" description="Low complexity" evidence="4">
    <location>
        <begin position="676"/>
        <end position="686"/>
    </location>
</feature>
<proteinExistence type="evidence at transcript level"/>
<dbReference type="Pfam" id="PF07653">
    <property type="entry name" value="SH3_2"/>
    <property type="match status" value="1"/>
</dbReference>
<dbReference type="SMART" id="SM00072">
    <property type="entry name" value="GuKc"/>
    <property type="match status" value="1"/>
</dbReference>
<accession>A0A4Y7NI64</accession>
<feature type="region of interest" description="Disordered" evidence="4">
    <location>
        <begin position="661"/>
        <end position="718"/>
    </location>
</feature>
<feature type="compositionally biased region" description="Basic and acidic residues" evidence="4">
    <location>
        <begin position="687"/>
        <end position="696"/>
    </location>
</feature>
<feature type="region of interest" description="Disordered" evidence="4">
    <location>
        <begin position="253"/>
        <end position="379"/>
    </location>
</feature>
<organism evidence="9">
    <name type="scientific">Megafenestra aurita</name>
    <dbReference type="NCBI Taxonomy" id="2291010"/>
    <lineage>
        <taxon>Eukaryota</taxon>
        <taxon>Metazoa</taxon>
        <taxon>Ecdysozoa</taxon>
        <taxon>Arthropoda</taxon>
        <taxon>Crustacea</taxon>
        <taxon>Branchiopoda</taxon>
        <taxon>Diplostraca</taxon>
        <taxon>Cladocera</taxon>
        <taxon>Anomopoda</taxon>
        <taxon>Daphniidae</taxon>
        <taxon>Megafenestra</taxon>
    </lineage>
</organism>
<dbReference type="InterPro" id="IPR036028">
    <property type="entry name" value="SH3-like_dom_sf"/>
</dbReference>
<dbReference type="CDD" id="cd11862">
    <property type="entry name" value="SH3_MPP"/>
    <property type="match status" value="1"/>
</dbReference>
<dbReference type="AlphaFoldDB" id="A0A4Y7NI64"/>
<feature type="compositionally biased region" description="Basic and acidic residues" evidence="4">
    <location>
        <begin position="159"/>
        <end position="180"/>
    </location>
</feature>
<dbReference type="PROSITE" id="PS00856">
    <property type="entry name" value="GUANYLATE_KINASE_1"/>
    <property type="match status" value="1"/>
</dbReference>
<feature type="compositionally biased region" description="Polar residues" evidence="4">
    <location>
        <begin position="699"/>
        <end position="718"/>
    </location>
</feature>
<reference evidence="9" key="1">
    <citation type="submission" date="2018-08" db="EMBL/GenBank/DDBJ databases">
        <authorList>
            <person name="Cornetti L."/>
        </authorList>
    </citation>
    <scope>NUCLEOTIDE SEQUENCE</scope>
    <source>
        <strain evidence="9">CH-H-2</strain>
    </source>
</reference>
<dbReference type="InterPro" id="IPR027417">
    <property type="entry name" value="P-loop_NTPase"/>
</dbReference>
<dbReference type="Pfam" id="PF00595">
    <property type="entry name" value="PDZ"/>
    <property type="match status" value="1"/>
</dbReference>
<feature type="region of interest" description="Disordered" evidence="4">
    <location>
        <begin position="469"/>
        <end position="490"/>
    </location>
</feature>
<dbReference type="InterPro" id="IPR008145">
    <property type="entry name" value="GK/Ca_channel_bsu"/>
</dbReference>
<sequence>MVKSEEKKSDNVQVLSIETGVVNTSSVISDPLPMPSSSITNKESVREPDGTPPPSRPPSPPPSPTSSVSHQDSEWSIEIQELSDEPPPAIQPAKDKGSKRDRRRSSSWSRSLMNSFRRKKNKESKTEVLYKTAPLPDDLSNSSGNEEDDEDEDDDNNDNNDKDKDKDKEQERRQRDHVNIEETNSPEEIERVEETGDQEDEIEVEETAEEKLASELLAAEAKANQSSQPKNRLSRMLSFGTFGRRKSILVEDEMKSDRLESENKENTTIKVESKQGKKRELKSDVKSAKGTKGKSHEVGGENVGLSQPTGGTKSNKIKVKTSKEKKSKKTLKEKSVTNTEADEMDGRKTLEVNSSSTVENPVGQEVSNKTKSLDRTRSNQRYNMFTFKSLSKSVDYSKSDPAPDAEEFVEQETGSTSDGITRSELNATKSKRRSIANFFKREKNNKIDENQMESAESIAVNLKKGGRFGSSFGRRSKAKSIEVETTKTTEEAVGVPVERNKKPRRSTSVVFGSSFSLKKMFLSDPSAESSEQISVHKTSGILTKRSKALQLPVRPKSVHIDSKLDQLENVPASGASELRSSRGTLSERFISFTRESFRIKKRPRSISIDEATATATDQTGKQPIEVEFEDKETIINADVHDDAVDDMPADVDNTNVTAHPLEGELESTHLTHITKTKTSSSVNTSTLHDEDSEPKHVVVSSSPPASREVQPNSDLPSGLVVNNTSNADQASLQELEENPVPEPHKVKTSVVPANPANETLLVDALGEILGQLRSSSSVEGARLKDILQNPHLEALLETHDAIKGILGADQLSPTSGEFGKFPYDPYSSIEWEMPADISAVRVVGLRKNPGEPLGLTVKTEEGQLVIARILAGGAVDRQGLLHVGDIIGEVNNVVVRSAEQLQVEIARCREHIQLKILPSAQENGSNGAQCCVRAHFDYEPKDDKLLPCPEIGLGFKKGDILQVVNQSDPNWWQAKKVGWSGPAGLIPSQELEERRKAFVAPEADFVHKIGFCGTRISKKKKKLMYQIKSSIDLDKAELLLYEEVTRMPPFRRKTLVLVGSEGIGRRTLKNRLINSDPDRFGTTMPHTSRPMRELEEDGMGYWFVSREEMEHDVRDHQFLEFGEHNSHLYGTKLDSIRAVIRQGKMCVLDCSPNALKILHNSPEFMPYVIFLAAPGMEQLKSIYENSRYSSRNLGTFDRSSSIRFSSRRARTLESLTSLYEEEDFKNALEESARIQRIYEKYFDQIIVNEDPDQTFRKVVEALEILSNQHQWVPVSWVY</sequence>
<dbReference type="PROSITE" id="PS51022">
    <property type="entry name" value="L27"/>
    <property type="match status" value="1"/>
</dbReference>
<feature type="compositionally biased region" description="Acidic residues" evidence="4">
    <location>
        <begin position="195"/>
        <end position="208"/>
    </location>
</feature>
<dbReference type="PROSITE" id="PS50002">
    <property type="entry name" value="SH3"/>
    <property type="match status" value="1"/>
</dbReference>
<dbReference type="SUPFAM" id="SSF50044">
    <property type="entry name" value="SH3-domain"/>
    <property type="match status" value="1"/>
</dbReference>
<dbReference type="InterPro" id="IPR020590">
    <property type="entry name" value="Guanylate_kinase_CS"/>
</dbReference>
<dbReference type="FunFam" id="3.30.63.10:FF:000002">
    <property type="entry name" value="Guanylate kinase 1"/>
    <property type="match status" value="1"/>
</dbReference>
<gene>
    <name evidence="9" type="primary">EOG090X032R</name>
</gene>
<dbReference type="InterPro" id="IPR014775">
    <property type="entry name" value="L27_C"/>
</dbReference>
<protein>
    <submittedName>
        <fullName evidence="9">EOG090X032R</fullName>
    </submittedName>
</protein>
<evidence type="ECO:0000259" key="8">
    <source>
        <dbReference type="PROSITE" id="PS51022"/>
    </source>
</evidence>
<feature type="region of interest" description="Disordered" evidence="4">
    <location>
        <begin position="392"/>
        <end position="428"/>
    </location>
</feature>
<dbReference type="GO" id="GO:0030054">
    <property type="term" value="C:cell junction"/>
    <property type="evidence" value="ECO:0007669"/>
    <property type="project" value="UniProtKB-ARBA"/>
</dbReference>
<feature type="compositionally biased region" description="Polar residues" evidence="4">
    <location>
        <begin position="351"/>
        <end position="370"/>
    </location>
</feature>
<dbReference type="SUPFAM" id="SSF101288">
    <property type="entry name" value="L27 domain"/>
    <property type="match status" value="1"/>
</dbReference>
<dbReference type="InterPro" id="IPR001478">
    <property type="entry name" value="PDZ"/>
</dbReference>
<dbReference type="InterPro" id="IPR004172">
    <property type="entry name" value="L27_dom"/>
</dbReference>
<feature type="domain" description="SH3" evidence="5">
    <location>
        <begin position="927"/>
        <end position="996"/>
    </location>
</feature>
<evidence type="ECO:0000256" key="3">
    <source>
        <dbReference type="PROSITE-ProRule" id="PRU00192"/>
    </source>
</evidence>
<dbReference type="InterPro" id="IPR008144">
    <property type="entry name" value="Guanylate_kin-like_dom"/>
</dbReference>
<dbReference type="SUPFAM" id="SSF52540">
    <property type="entry name" value="P-loop containing nucleoside triphosphate hydrolases"/>
    <property type="match status" value="1"/>
</dbReference>
<dbReference type="EMBL" id="LR022668">
    <property type="protein sequence ID" value="SVE92287.1"/>
    <property type="molecule type" value="mRNA"/>
</dbReference>
<evidence type="ECO:0000256" key="4">
    <source>
        <dbReference type="SAM" id="MobiDB-lite"/>
    </source>
</evidence>
<evidence type="ECO:0000256" key="1">
    <source>
        <dbReference type="ARBA" id="ARBA00007014"/>
    </source>
</evidence>
<evidence type="ECO:0000259" key="6">
    <source>
        <dbReference type="PROSITE" id="PS50052"/>
    </source>
</evidence>
<dbReference type="Pfam" id="PF00625">
    <property type="entry name" value="Guanylate_kin"/>
    <property type="match status" value="1"/>
</dbReference>
<dbReference type="PANTHER" id="PTHR23122">
    <property type="entry name" value="MEMBRANE-ASSOCIATED GUANYLATE KINASE MAGUK"/>
    <property type="match status" value="1"/>
</dbReference>
<dbReference type="SMART" id="SM00326">
    <property type="entry name" value="SH3"/>
    <property type="match status" value="1"/>
</dbReference>
<dbReference type="FunFam" id="2.30.30.40:FF:000069">
    <property type="entry name" value="MAGUK p55 subfamily member 6"/>
    <property type="match status" value="1"/>
</dbReference>
<comment type="similarity">
    <text evidence="1">Belongs to the MAGUK family.</text>
</comment>
<evidence type="ECO:0000259" key="5">
    <source>
        <dbReference type="PROSITE" id="PS50002"/>
    </source>
</evidence>
<feature type="compositionally biased region" description="Basic and acidic residues" evidence="4">
    <location>
        <begin position="479"/>
        <end position="490"/>
    </location>
</feature>
<feature type="compositionally biased region" description="Basic and acidic residues" evidence="4">
    <location>
        <begin position="253"/>
        <end position="275"/>
    </location>
</feature>
<feature type="compositionally biased region" description="Low complexity" evidence="4">
    <location>
        <begin position="106"/>
        <end position="115"/>
    </location>
</feature>
<feature type="domain" description="PDZ" evidence="7">
    <location>
        <begin position="842"/>
        <end position="920"/>
    </location>
</feature>
<keyword evidence="2 3" id="KW-0728">SH3 domain</keyword>
<feature type="domain" description="Guanylate kinase-like" evidence="6">
    <location>
        <begin position="1052"/>
        <end position="1263"/>
    </location>
</feature>
<feature type="compositionally biased region" description="Acidic residues" evidence="4">
    <location>
        <begin position="145"/>
        <end position="158"/>
    </location>
</feature>
<feature type="region of interest" description="Disordered" evidence="4">
    <location>
        <begin position="19"/>
        <end position="210"/>
    </location>
</feature>
<dbReference type="CDD" id="cd10832">
    <property type="entry name" value="PDZ_MPP6-MPP2-like"/>
    <property type="match status" value="1"/>
</dbReference>
<dbReference type="InterPro" id="IPR001452">
    <property type="entry name" value="SH3_domain"/>
</dbReference>
<evidence type="ECO:0000313" key="9">
    <source>
        <dbReference type="EMBL" id="SVE92287.1"/>
    </source>
</evidence>
<feature type="compositionally biased region" description="Polar residues" evidence="4">
    <location>
        <begin position="19"/>
        <end position="28"/>
    </location>
</feature>
<dbReference type="SUPFAM" id="SSF50156">
    <property type="entry name" value="PDZ domain-like"/>
    <property type="match status" value="1"/>
</dbReference>
<feature type="compositionally biased region" description="Polar residues" evidence="4">
    <location>
        <begin position="412"/>
        <end position="428"/>
    </location>
</feature>
<name>A0A4Y7NI64_9CRUS</name>
<feature type="domain" description="L27" evidence="8">
    <location>
        <begin position="753"/>
        <end position="810"/>
    </location>
</feature>
<dbReference type="Pfam" id="PF02828">
    <property type="entry name" value="L27"/>
    <property type="match status" value="1"/>
</dbReference>
<dbReference type="SMART" id="SM00228">
    <property type="entry name" value="PDZ"/>
    <property type="match status" value="1"/>
</dbReference>
<dbReference type="PROSITE" id="PS50052">
    <property type="entry name" value="GUANYLATE_KINASE_2"/>
    <property type="match status" value="1"/>
</dbReference>
<dbReference type="SMART" id="SM00569">
    <property type="entry name" value="L27"/>
    <property type="match status" value="1"/>
</dbReference>
<dbReference type="InterPro" id="IPR036892">
    <property type="entry name" value="L27_dom_sf"/>
</dbReference>